<gene>
    <name evidence="3" type="ORF">G5V58_18505</name>
</gene>
<feature type="transmembrane region" description="Helical" evidence="2">
    <location>
        <begin position="39"/>
        <end position="59"/>
    </location>
</feature>
<dbReference type="RefSeq" id="WP_165236049.1">
    <property type="nucleotide sequence ID" value="NZ_CP049257.1"/>
</dbReference>
<organism evidence="3 4">
    <name type="scientific">Nocardioides anomalus</name>
    <dbReference type="NCBI Taxonomy" id="2712223"/>
    <lineage>
        <taxon>Bacteria</taxon>
        <taxon>Bacillati</taxon>
        <taxon>Actinomycetota</taxon>
        <taxon>Actinomycetes</taxon>
        <taxon>Propionibacteriales</taxon>
        <taxon>Nocardioidaceae</taxon>
        <taxon>Nocardioides</taxon>
    </lineage>
</organism>
<protein>
    <submittedName>
        <fullName evidence="3">Uncharacterized protein</fullName>
    </submittedName>
</protein>
<evidence type="ECO:0000313" key="4">
    <source>
        <dbReference type="Proteomes" id="UP000502996"/>
    </source>
</evidence>
<evidence type="ECO:0000256" key="2">
    <source>
        <dbReference type="SAM" id="Phobius"/>
    </source>
</evidence>
<evidence type="ECO:0000256" key="1">
    <source>
        <dbReference type="SAM" id="MobiDB-lite"/>
    </source>
</evidence>
<evidence type="ECO:0000313" key="3">
    <source>
        <dbReference type="EMBL" id="QIG44506.1"/>
    </source>
</evidence>
<dbReference type="AlphaFoldDB" id="A0A6G6WH20"/>
<dbReference type="KEGG" id="nano:G5V58_18505"/>
<keyword evidence="4" id="KW-1185">Reference proteome</keyword>
<dbReference type="Proteomes" id="UP000502996">
    <property type="component" value="Chromosome"/>
</dbReference>
<proteinExistence type="predicted"/>
<keyword evidence="2" id="KW-1133">Transmembrane helix</keyword>
<accession>A0A6G6WH20</accession>
<keyword evidence="2" id="KW-0812">Transmembrane</keyword>
<keyword evidence="2" id="KW-0472">Membrane</keyword>
<name>A0A6G6WH20_9ACTN</name>
<sequence length="329" mass="35056">MTHDRLRELLRERVADETMPDVSARAWRRARTVRRRHRLGVVAGVAAATVAVSGGIAVLDPRPPAPPSSGDVGVSDRGRPDATYDGVPLWWGPDQLQERDLPLVDSPLPPDIAVGTASPERRDDPMDRAYAVFATGRSLTLVGPDGEVRDVEAPGLEEVTKANGYSYLPAPQLAPDGSTVSFRQPGGTAAVYDVARRAWGTDLAYGTSQSPPEPGIDTGAAQQYGPVVAGAASWGMGLQLPVRDPGTDLSGSEFMTWPGGVLAFTEATTDGTDTRDKNCCAVAGWLDADTVVYESRQTYPVLVAWRVGTHDFGVLTRIHGSYDTASYAL</sequence>
<dbReference type="EMBL" id="CP049257">
    <property type="protein sequence ID" value="QIG44506.1"/>
    <property type="molecule type" value="Genomic_DNA"/>
</dbReference>
<reference evidence="3 4" key="1">
    <citation type="submission" date="2020-02" db="EMBL/GenBank/DDBJ databases">
        <title>Full genome sequence of Nocardioides sp. R-3366.</title>
        <authorList>
            <person name="Im W.-T."/>
        </authorList>
    </citation>
    <scope>NUCLEOTIDE SEQUENCE [LARGE SCALE GENOMIC DNA]</scope>
    <source>
        <strain evidence="3 4">R-3366</strain>
    </source>
</reference>
<feature type="region of interest" description="Disordered" evidence="1">
    <location>
        <begin position="60"/>
        <end position="79"/>
    </location>
</feature>